<feature type="region of interest" description="Disordered" evidence="1">
    <location>
        <begin position="69"/>
        <end position="91"/>
    </location>
</feature>
<evidence type="ECO:0000256" key="1">
    <source>
        <dbReference type="SAM" id="MobiDB-lite"/>
    </source>
</evidence>
<feature type="region of interest" description="Disordered" evidence="1">
    <location>
        <begin position="124"/>
        <end position="149"/>
    </location>
</feature>
<dbReference type="Proteomes" id="UP000784294">
    <property type="component" value="Unassembled WGS sequence"/>
</dbReference>
<dbReference type="AlphaFoldDB" id="A0A448XL73"/>
<proteinExistence type="predicted"/>
<comment type="caution">
    <text evidence="2">The sequence shown here is derived from an EMBL/GenBank/DDBJ whole genome shotgun (WGS) entry which is preliminary data.</text>
</comment>
<accession>A0A448XL73</accession>
<feature type="compositionally biased region" description="Basic and acidic residues" evidence="1">
    <location>
        <begin position="129"/>
        <end position="143"/>
    </location>
</feature>
<evidence type="ECO:0000313" key="2">
    <source>
        <dbReference type="EMBL" id="VEL39281.1"/>
    </source>
</evidence>
<protein>
    <submittedName>
        <fullName evidence="2">Uncharacterized protein</fullName>
    </submittedName>
</protein>
<organism evidence="2 3">
    <name type="scientific">Protopolystoma xenopodis</name>
    <dbReference type="NCBI Taxonomy" id="117903"/>
    <lineage>
        <taxon>Eukaryota</taxon>
        <taxon>Metazoa</taxon>
        <taxon>Spiralia</taxon>
        <taxon>Lophotrochozoa</taxon>
        <taxon>Platyhelminthes</taxon>
        <taxon>Monogenea</taxon>
        <taxon>Polyopisthocotylea</taxon>
        <taxon>Polystomatidea</taxon>
        <taxon>Polystomatidae</taxon>
        <taxon>Protopolystoma</taxon>
    </lineage>
</organism>
<evidence type="ECO:0000313" key="3">
    <source>
        <dbReference type="Proteomes" id="UP000784294"/>
    </source>
</evidence>
<name>A0A448XL73_9PLAT</name>
<dbReference type="EMBL" id="CAAALY010260707">
    <property type="protein sequence ID" value="VEL39281.1"/>
    <property type="molecule type" value="Genomic_DNA"/>
</dbReference>
<keyword evidence="3" id="KW-1185">Reference proteome</keyword>
<sequence>MLGIMTTTLADDFGIGAFYVNDRAYTEEVEQFRGHMTDSESACDEIAISLAEPLYLPLPLFIPEDGYACDTSTGQSSRPPADTGLPASSASARQLRGIPSGLIDFLQPLVEKGIIQIYRNDDEEGAENEATRSRRVQEEESSKPGRSWTGHLIYKEVDSRLANRLTNNWADSPIE</sequence>
<gene>
    <name evidence="2" type="ORF">PXEA_LOCUS32721</name>
</gene>
<reference evidence="2" key="1">
    <citation type="submission" date="2018-11" db="EMBL/GenBank/DDBJ databases">
        <authorList>
            <consortium name="Pathogen Informatics"/>
        </authorList>
    </citation>
    <scope>NUCLEOTIDE SEQUENCE</scope>
</reference>